<proteinExistence type="predicted"/>
<dbReference type="EMBL" id="CAJZBQ010000021">
    <property type="protein sequence ID" value="CAG9318741.1"/>
    <property type="molecule type" value="Genomic_DNA"/>
</dbReference>
<name>A0AAU9IT00_9CILI</name>
<keyword evidence="2" id="KW-1185">Reference proteome</keyword>
<dbReference type="AlphaFoldDB" id="A0AAU9IT00"/>
<protein>
    <submittedName>
        <fullName evidence="1">Uncharacterized protein</fullName>
    </submittedName>
</protein>
<organism evidence="1 2">
    <name type="scientific">Blepharisma stoltei</name>
    <dbReference type="NCBI Taxonomy" id="1481888"/>
    <lineage>
        <taxon>Eukaryota</taxon>
        <taxon>Sar</taxon>
        <taxon>Alveolata</taxon>
        <taxon>Ciliophora</taxon>
        <taxon>Postciliodesmatophora</taxon>
        <taxon>Heterotrichea</taxon>
        <taxon>Heterotrichida</taxon>
        <taxon>Blepharismidae</taxon>
        <taxon>Blepharisma</taxon>
    </lineage>
</organism>
<evidence type="ECO:0000313" key="2">
    <source>
        <dbReference type="Proteomes" id="UP001162131"/>
    </source>
</evidence>
<evidence type="ECO:0000313" key="1">
    <source>
        <dbReference type="EMBL" id="CAG9318741.1"/>
    </source>
</evidence>
<gene>
    <name evidence="1" type="ORF">BSTOLATCC_MIC22108</name>
</gene>
<comment type="caution">
    <text evidence="1">The sequence shown here is derived from an EMBL/GenBank/DDBJ whole genome shotgun (WGS) entry which is preliminary data.</text>
</comment>
<accession>A0AAU9IT00</accession>
<sequence length="254" mass="28364">MGCAAAIPMKITISPNLNRTSISPVDNLYSLVEEVIQGVNKINAGLSVAIDKFETVTGLHNPKRGLACGVLALLGCIAAYLDGNLLKVNFHILDCTPGISMDFSKLSENLSNDFMLWVMVTKEIESAVEDYECLAVKFKSIIESYQDVALSLQTERSNYESQEFLKLKGIAKENKIKLKESAEFYGEVLGKIKNYMSELEGIQHGLQTQELTLEILRIGQHAKNREIDNPVILMEKIGDYIEDVSNRYMCFTIN</sequence>
<reference evidence="1" key="1">
    <citation type="submission" date="2021-09" db="EMBL/GenBank/DDBJ databases">
        <authorList>
            <consortium name="AG Swart"/>
            <person name="Singh M."/>
            <person name="Singh A."/>
            <person name="Seah K."/>
            <person name="Emmerich C."/>
        </authorList>
    </citation>
    <scope>NUCLEOTIDE SEQUENCE</scope>
    <source>
        <strain evidence="1">ATCC30299</strain>
    </source>
</reference>
<dbReference type="Proteomes" id="UP001162131">
    <property type="component" value="Unassembled WGS sequence"/>
</dbReference>